<feature type="compositionally biased region" description="Basic residues" evidence="1">
    <location>
        <begin position="40"/>
        <end position="50"/>
    </location>
</feature>
<evidence type="ECO:0000313" key="3">
    <source>
        <dbReference type="Proteomes" id="UP001430953"/>
    </source>
</evidence>
<protein>
    <submittedName>
        <fullName evidence="2">Uncharacterized protein</fullName>
    </submittedName>
</protein>
<reference evidence="2 3" key="1">
    <citation type="submission" date="2023-03" db="EMBL/GenBank/DDBJ databases">
        <title>High recombination rates correlate with genetic variation in Cardiocondyla obscurior ants.</title>
        <authorList>
            <person name="Errbii M."/>
        </authorList>
    </citation>
    <scope>NUCLEOTIDE SEQUENCE [LARGE SCALE GENOMIC DNA]</scope>
    <source>
        <strain evidence="2">Alpha-2009</strain>
        <tissue evidence="2">Whole body</tissue>
    </source>
</reference>
<dbReference type="EMBL" id="JADYXP020000004">
    <property type="protein sequence ID" value="KAL0126512.1"/>
    <property type="molecule type" value="Genomic_DNA"/>
</dbReference>
<name>A0AAW2GH09_9HYME</name>
<evidence type="ECO:0000256" key="1">
    <source>
        <dbReference type="SAM" id="MobiDB-lite"/>
    </source>
</evidence>
<comment type="caution">
    <text evidence="2">The sequence shown here is derived from an EMBL/GenBank/DDBJ whole genome shotgun (WGS) entry which is preliminary data.</text>
</comment>
<sequence length="79" mass="9153">MNPDYAQARSDPLPRADRETSENQRRPHESHDYERPRTNGQKKRKRHQSRRGRETALLDRAAAQQDYQLQGSGTRLPGG</sequence>
<gene>
    <name evidence="2" type="ORF">PUN28_005107</name>
</gene>
<evidence type="ECO:0000313" key="2">
    <source>
        <dbReference type="EMBL" id="KAL0126512.1"/>
    </source>
</evidence>
<dbReference type="AlphaFoldDB" id="A0AAW2GH09"/>
<organism evidence="2 3">
    <name type="scientific">Cardiocondyla obscurior</name>
    <dbReference type="NCBI Taxonomy" id="286306"/>
    <lineage>
        <taxon>Eukaryota</taxon>
        <taxon>Metazoa</taxon>
        <taxon>Ecdysozoa</taxon>
        <taxon>Arthropoda</taxon>
        <taxon>Hexapoda</taxon>
        <taxon>Insecta</taxon>
        <taxon>Pterygota</taxon>
        <taxon>Neoptera</taxon>
        <taxon>Endopterygota</taxon>
        <taxon>Hymenoptera</taxon>
        <taxon>Apocrita</taxon>
        <taxon>Aculeata</taxon>
        <taxon>Formicoidea</taxon>
        <taxon>Formicidae</taxon>
        <taxon>Myrmicinae</taxon>
        <taxon>Cardiocondyla</taxon>
    </lineage>
</organism>
<keyword evidence="3" id="KW-1185">Reference proteome</keyword>
<dbReference type="Proteomes" id="UP001430953">
    <property type="component" value="Unassembled WGS sequence"/>
</dbReference>
<proteinExistence type="predicted"/>
<accession>A0AAW2GH09</accession>
<feature type="compositionally biased region" description="Basic and acidic residues" evidence="1">
    <location>
        <begin position="12"/>
        <end position="37"/>
    </location>
</feature>
<feature type="region of interest" description="Disordered" evidence="1">
    <location>
        <begin position="1"/>
        <end position="79"/>
    </location>
</feature>